<proteinExistence type="inferred from homology"/>
<dbReference type="PANTHER" id="PTHR11941">
    <property type="entry name" value="ENOYL-COA HYDRATASE-RELATED"/>
    <property type="match status" value="1"/>
</dbReference>
<organism evidence="4 5">
    <name type="scientific">Tilletiaria anomala (strain ATCC 24038 / CBS 436.72 / UBC 951)</name>
    <dbReference type="NCBI Taxonomy" id="1037660"/>
    <lineage>
        <taxon>Eukaryota</taxon>
        <taxon>Fungi</taxon>
        <taxon>Dikarya</taxon>
        <taxon>Basidiomycota</taxon>
        <taxon>Ustilaginomycotina</taxon>
        <taxon>Exobasidiomycetes</taxon>
        <taxon>Georgefischeriales</taxon>
        <taxon>Tilletiariaceae</taxon>
        <taxon>Tilletiaria</taxon>
    </lineage>
</organism>
<protein>
    <submittedName>
        <fullName evidence="4">ClpP/crotonase</fullName>
    </submittedName>
</protein>
<evidence type="ECO:0000256" key="1">
    <source>
        <dbReference type="ARBA" id="ARBA00005254"/>
    </source>
</evidence>
<evidence type="ECO:0000256" key="2">
    <source>
        <dbReference type="ARBA" id="ARBA00023239"/>
    </source>
</evidence>
<dbReference type="OMA" id="YEQAHAW"/>
<dbReference type="AlphaFoldDB" id="A0A066V8S8"/>
<dbReference type="GO" id="GO:0006635">
    <property type="term" value="P:fatty acid beta-oxidation"/>
    <property type="evidence" value="ECO:0007669"/>
    <property type="project" value="TreeGrafter"/>
</dbReference>
<keyword evidence="5" id="KW-1185">Reference proteome</keyword>
<dbReference type="CDD" id="cd06558">
    <property type="entry name" value="crotonase-like"/>
    <property type="match status" value="1"/>
</dbReference>
<evidence type="ECO:0000313" key="4">
    <source>
        <dbReference type="EMBL" id="KDN36698.1"/>
    </source>
</evidence>
<dbReference type="Gene3D" id="1.10.12.10">
    <property type="entry name" value="Lyase 2-enoyl-coa Hydratase, Chain A, domain 2"/>
    <property type="match status" value="1"/>
</dbReference>
<dbReference type="Gene3D" id="3.90.226.10">
    <property type="entry name" value="2-enoyl-CoA Hydratase, Chain A, domain 1"/>
    <property type="match status" value="1"/>
</dbReference>
<dbReference type="InterPro" id="IPR029045">
    <property type="entry name" value="ClpP/crotonase-like_dom_sf"/>
</dbReference>
<dbReference type="GO" id="GO:0016836">
    <property type="term" value="F:hydro-lyase activity"/>
    <property type="evidence" value="ECO:0007669"/>
    <property type="project" value="UniProtKB-ARBA"/>
</dbReference>
<dbReference type="InterPro" id="IPR014748">
    <property type="entry name" value="Enoyl-CoA_hydra_C"/>
</dbReference>
<evidence type="ECO:0000313" key="5">
    <source>
        <dbReference type="Proteomes" id="UP000027361"/>
    </source>
</evidence>
<dbReference type="STRING" id="1037660.A0A066V8S8"/>
<sequence>MAFLSARSAMRAQALHPNGEPHAVLSSASAGAEDDGIRTLTLNRPAARNAISRRMLDELLEAVKQVRFDRQARALIIRTSAPGVAFCAGADLKERRKFSPAQVDVFLADLRTAFSGIERLPVPTIAAIDGLAMGGGMELALCADLRIASEDVKGLGLTETKLGIIPGAGGTQRMTRLLGPSRTKDLIYTARLLTAAQAHNLGLVDYLASANSDNNSDDVQCGSAYNKALEIAQQIAKNGPLAVRAAKLAIDKGQAMDTETGLDFERACYNTVMHTKDRLEGLKAFAEKRAPKYIGE</sequence>
<dbReference type="RefSeq" id="XP_013240138.1">
    <property type="nucleotide sequence ID" value="XM_013384684.1"/>
</dbReference>
<keyword evidence="2" id="KW-0456">Lyase</keyword>
<dbReference type="HOGENOM" id="CLU_009834_7_6_1"/>
<gene>
    <name evidence="4" type="ORF">K437DRAFT_265235</name>
</gene>
<dbReference type="InterPro" id="IPR001753">
    <property type="entry name" value="Enoyl-CoA_hydra/iso"/>
</dbReference>
<dbReference type="Pfam" id="PF00378">
    <property type="entry name" value="ECH_1"/>
    <property type="match status" value="1"/>
</dbReference>
<dbReference type="PROSITE" id="PS00166">
    <property type="entry name" value="ENOYL_COA_HYDRATASE"/>
    <property type="match status" value="1"/>
</dbReference>
<dbReference type="SUPFAM" id="SSF52096">
    <property type="entry name" value="ClpP/crotonase"/>
    <property type="match status" value="1"/>
</dbReference>
<dbReference type="FunFam" id="1.10.12.10:FF:000001">
    <property type="entry name" value="Probable enoyl-CoA hydratase, mitochondrial"/>
    <property type="match status" value="1"/>
</dbReference>
<name>A0A066V8S8_TILAU</name>
<dbReference type="PANTHER" id="PTHR11941:SF171">
    <property type="entry name" value="SD19268P"/>
    <property type="match status" value="1"/>
</dbReference>
<dbReference type="OrthoDB" id="410701at2759"/>
<accession>A0A066V8S8</accession>
<reference evidence="4 5" key="1">
    <citation type="submission" date="2014-05" db="EMBL/GenBank/DDBJ databases">
        <title>Draft genome sequence of a rare smut relative, Tilletiaria anomala UBC 951.</title>
        <authorList>
            <consortium name="DOE Joint Genome Institute"/>
            <person name="Toome M."/>
            <person name="Kuo A."/>
            <person name="Henrissat B."/>
            <person name="Lipzen A."/>
            <person name="Tritt A."/>
            <person name="Yoshinaga Y."/>
            <person name="Zane M."/>
            <person name="Barry K."/>
            <person name="Grigoriev I.V."/>
            <person name="Spatafora J.W."/>
            <person name="Aimea M.C."/>
        </authorList>
    </citation>
    <scope>NUCLEOTIDE SEQUENCE [LARGE SCALE GENOMIC DNA]</scope>
    <source>
        <strain evidence="4 5">UBC 951</strain>
    </source>
</reference>
<comment type="caution">
    <text evidence="4">The sequence shown here is derived from an EMBL/GenBank/DDBJ whole genome shotgun (WGS) entry which is preliminary data.</text>
</comment>
<comment type="similarity">
    <text evidence="1 3">Belongs to the enoyl-CoA hydratase/isomerase family.</text>
</comment>
<dbReference type="FunFam" id="3.90.226.10:FF:000009">
    <property type="entry name" value="Carnitinyl-CoA dehydratase"/>
    <property type="match status" value="1"/>
</dbReference>
<evidence type="ECO:0000256" key="3">
    <source>
        <dbReference type="RuleBase" id="RU003707"/>
    </source>
</evidence>
<dbReference type="EMBL" id="JMSN01000159">
    <property type="protein sequence ID" value="KDN36698.1"/>
    <property type="molecule type" value="Genomic_DNA"/>
</dbReference>
<dbReference type="GO" id="GO:0005739">
    <property type="term" value="C:mitochondrion"/>
    <property type="evidence" value="ECO:0007669"/>
    <property type="project" value="TreeGrafter"/>
</dbReference>
<dbReference type="InterPro" id="IPR018376">
    <property type="entry name" value="Enoyl-CoA_hyd/isom_CS"/>
</dbReference>
<dbReference type="InParanoid" id="A0A066V8S8"/>
<dbReference type="Proteomes" id="UP000027361">
    <property type="component" value="Unassembled WGS sequence"/>
</dbReference>
<dbReference type="GeneID" id="25265741"/>